<protein>
    <recommendedName>
        <fullName evidence="3">Secreted protein</fullName>
    </recommendedName>
</protein>
<comment type="caution">
    <text evidence="1">The sequence shown here is derived from an EMBL/GenBank/DDBJ whole genome shotgun (WGS) entry which is preliminary data.</text>
</comment>
<proteinExistence type="predicted"/>
<dbReference type="Proteomes" id="UP001234178">
    <property type="component" value="Unassembled WGS sequence"/>
</dbReference>
<evidence type="ECO:0000313" key="1">
    <source>
        <dbReference type="EMBL" id="KAK4005868.1"/>
    </source>
</evidence>
<accession>A0ABQ9YZE6</accession>
<evidence type="ECO:0008006" key="3">
    <source>
        <dbReference type="Google" id="ProtNLM"/>
    </source>
</evidence>
<dbReference type="EMBL" id="JAOYFB010000002">
    <property type="protein sequence ID" value="KAK4005868.1"/>
    <property type="molecule type" value="Genomic_DNA"/>
</dbReference>
<name>A0ABQ9YZE6_9CRUS</name>
<keyword evidence="2" id="KW-1185">Reference proteome</keyword>
<gene>
    <name evidence="1" type="ORF">OUZ56_010991</name>
</gene>
<sequence length="86" mass="9688">MCTQESGLRPQHAFGLLTGSLLGMVLIPKLAHCSRQRSLQRCPQCSFFSHMEVQSFLDSFFPHSIFTLCPHFGITFSTSILERKAV</sequence>
<evidence type="ECO:0000313" key="2">
    <source>
        <dbReference type="Proteomes" id="UP001234178"/>
    </source>
</evidence>
<reference evidence="1 2" key="1">
    <citation type="journal article" date="2023" name="Nucleic Acids Res.">
        <title>The hologenome of Daphnia magna reveals possible DNA methylation and microbiome-mediated evolution of the host genome.</title>
        <authorList>
            <person name="Chaturvedi A."/>
            <person name="Li X."/>
            <person name="Dhandapani V."/>
            <person name="Marshall H."/>
            <person name="Kissane S."/>
            <person name="Cuenca-Cambronero M."/>
            <person name="Asole G."/>
            <person name="Calvet F."/>
            <person name="Ruiz-Romero M."/>
            <person name="Marangio P."/>
            <person name="Guigo R."/>
            <person name="Rago D."/>
            <person name="Mirbahai L."/>
            <person name="Eastwood N."/>
            <person name="Colbourne J.K."/>
            <person name="Zhou J."/>
            <person name="Mallon E."/>
            <person name="Orsini L."/>
        </authorList>
    </citation>
    <scope>NUCLEOTIDE SEQUENCE [LARGE SCALE GENOMIC DNA]</scope>
    <source>
        <strain evidence="1">LRV0_1</strain>
    </source>
</reference>
<organism evidence="1 2">
    <name type="scientific">Daphnia magna</name>
    <dbReference type="NCBI Taxonomy" id="35525"/>
    <lineage>
        <taxon>Eukaryota</taxon>
        <taxon>Metazoa</taxon>
        <taxon>Ecdysozoa</taxon>
        <taxon>Arthropoda</taxon>
        <taxon>Crustacea</taxon>
        <taxon>Branchiopoda</taxon>
        <taxon>Diplostraca</taxon>
        <taxon>Cladocera</taxon>
        <taxon>Anomopoda</taxon>
        <taxon>Daphniidae</taxon>
        <taxon>Daphnia</taxon>
    </lineage>
</organism>